<keyword evidence="4" id="KW-0460">Magnesium</keyword>
<keyword evidence="6" id="KW-0411">Iron-sulfur</keyword>
<evidence type="ECO:0000256" key="5">
    <source>
        <dbReference type="ARBA" id="ARBA00023004"/>
    </source>
</evidence>
<dbReference type="EMBL" id="MW423738">
    <property type="protein sequence ID" value="QQK88564.1"/>
    <property type="molecule type" value="Genomic_DNA"/>
</dbReference>
<accession>A0A7T7CL52</accession>
<dbReference type="PROSITE" id="PS51918">
    <property type="entry name" value="RADICAL_SAM"/>
    <property type="match status" value="1"/>
</dbReference>
<evidence type="ECO:0000256" key="4">
    <source>
        <dbReference type="ARBA" id="ARBA00022842"/>
    </source>
</evidence>
<dbReference type="GO" id="GO:0051539">
    <property type="term" value="F:4 iron, 4 sulfur cluster binding"/>
    <property type="evidence" value="ECO:0007669"/>
    <property type="project" value="UniProtKB-KW"/>
</dbReference>
<dbReference type="CDD" id="cd01335">
    <property type="entry name" value="Radical_SAM"/>
    <property type="match status" value="1"/>
</dbReference>
<dbReference type="Pfam" id="PF04055">
    <property type="entry name" value="Radical_SAM"/>
    <property type="match status" value="1"/>
</dbReference>
<evidence type="ECO:0000256" key="3">
    <source>
        <dbReference type="ARBA" id="ARBA00022723"/>
    </source>
</evidence>
<keyword evidence="3" id="KW-0479">Metal-binding</keyword>
<evidence type="ECO:0000256" key="1">
    <source>
        <dbReference type="ARBA" id="ARBA00022485"/>
    </source>
</evidence>
<proteinExistence type="inferred from homology"/>
<keyword evidence="5" id="KW-0408">Iron</keyword>
<keyword evidence="1" id="KW-0004">4Fe-4S</keyword>
<dbReference type="InterPro" id="IPR007197">
    <property type="entry name" value="rSAM"/>
</dbReference>
<dbReference type="InterPro" id="IPR013785">
    <property type="entry name" value="Aldolase_TIM"/>
</dbReference>
<dbReference type="GO" id="GO:0016829">
    <property type="term" value="F:lyase activity"/>
    <property type="evidence" value="ECO:0007669"/>
    <property type="project" value="UniProtKB-KW"/>
</dbReference>
<evidence type="ECO:0000256" key="2">
    <source>
        <dbReference type="ARBA" id="ARBA00022691"/>
    </source>
</evidence>
<keyword evidence="2" id="KW-0949">S-adenosyl-L-methionine</keyword>
<reference evidence="9" key="1">
    <citation type="submission" date="2020-12" db="EMBL/GenBank/DDBJ databases">
        <authorList>
            <person name="Hu Z."/>
        </authorList>
    </citation>
    <scope>NUCLEOTIDE SEQUENCE</scope>
</reference>
<evidence type="ECO:0000256" key="6">
    <source>
        <dbReference type="ARBA" id="ARBA00023014"/>
    </source>
</evidence>
<dbReference type="SUPFAM" id="SSF102114">
    <property type="entry name" value="Radical SAM enzymes"/>
    <property type="match status" value="1"/>
</dbReference>
<evidence type="ECO:0000313" key="9">
    <source>
        <dbReference type="EMBL" id="QQK88564.1"/>
    </source>
</evidence>
<dbReference type="GO" id="GO:0046872">
    <property type="term" value="F:metal ion binding"/>
    <property type="evidence" value="ECO:0007669"/>
    <property type="project" value="UniProtKB-KW"/>
</dbReference>
<feature type="domain" description="Radical SAM core" evidence="8">
    <location>
        <begin position="32"/>
        <end position="234"/>
    </location>
</feature>
<name>A0A7T7CL52_9CAUD</name>
<dbReference type="InterPro" id="IPR024924">
    <property type="entry name" value="7-CO-7-deazaguanine_synth-like"/>
</dbReference>
<keyword evidence="7" id="KW-0456">Lyase</keyword>
<dbReference type="SFLD" id="SFLDS00029">
    <property type="entry name" value="Radical_SAM"/>
    <property type="match status" value="1"/>
</dbReference>
<dbReference type="InterPro" id="IPR058240">
    <property type="entry name" value="rSAM_sf"/>
</dbReference>
<organism evidence="9">
    <name type="scientific">Vibrio phage PH669</name>
    <dbReference type="NCBI Taxonomy" id="2800823"/>
    <lineage>
        <taxon>Viruses</taxon>
        <taxon>Duplodnaviria</taxon>
        <taxon>Heunggongvirae</taxon>
        <taxon>Uroviricota</taxon>
        <taxon>Caudoviricetes</taxon>
        <taxon>Queuovirinae</taxon>
    </lineage>
</organism>
<sequence>MNNQPISKPEFRKDGAVLVHSIFHTIQGEGIFSGEPATFVRLSGCNLRCPGCDTEYTDGAKLMSAELITAKVEGMHTSPNKLVVISGGEPLRQELYALVSLLISKGYKVQIETNGTLGLTPNMRHLCSMFLGKSLFIMCSPKGRINRDIAAYVSAYKYVLHYCHVNPSNGLPSRVLDLKAKMGYPEFDNVKIFLQPMDCKDEVVNAKNLEAVKTSCMQHGYTLCLQVHKLINVE</sequence>
<dbReference type="PANTHER" id="PTHR42836">
    <property type="entry name" value="7-CARBOXY-7-DEAZAGUANINE SYNTHASE"/>
    <property type="match status" value="1"/>
</dbReference>
<dbReference type="Gene3D" id="3.20.20.70">
    <property type="entry name" value="Aldolase class I"/>
    <property type="match status" value="1"/>
</dbReference>
<evidence type="ECO:0000259" key="8">
    <source>
        <dbReference type="PROSITE" id="PS51918"/>
    </source>
</evidence>
<protein>
    <submittedName>
        <fullName evidence="9">Queuosine biosynthesis QueE radical SAM</fullName>
    </submittedName>
</protein>
<evidence type="ECO:0000256" key="7">
    <source>
        <dbReference type="ARBA" id="ARBA00023239"/>
    </source>
</evidence>
<dbReference type="PIRSF" id="PIRSF000370">
    <property type="entry name" value="QueE"/>
    <property type="match status" value="1"/>
</dbReference>
<dbReference type="PANTHER" id="PTHR42836:SF1">
    <property type="entry name" value="7-CARBOXY-7-DEAZAGUANINE SYNTHASE"/>
    <property type="match status" value="1"/>
</dbReference>
<dbReference type="HAMAP" id="MF_00917">
    <property type="entry name" value="QueE"/>
    <property type="match status" value="1"/>
</dbReference>